<dbReference type="RefSeq" id="WP_103932584.1">
    <property type="nucleotide sequence ID" value="NZ_FNVA01000002.1"/>
</dbReference>
<keyword evidence="3" id="KW-1185">Reference proteome</keyword>
<evidence type="ECO:0000313" key="2">
    <source>
        <dbReference type="EMBL" id="SEG01406.1"/>
    </source>
</evidence>
<dbReference type="OrthoDB" id="9766126at2"/>
<dbReference type="InterPro" id="IPR002035">
    <property type="entry name" value="VWF_A"/>
</dbReference>
<dbReference type="InterPro" id="IPR036465">
    <property type="entry name" value="vWFA_dom_sf"/>
</dbReference>
<dbReference type="Gene3D" id="3.40.50.410">
    <property type="entry name" value="von Willebrand factor, type A domain"/>
    <property type="match status" value="1"/>
</dbReference>
<evidence type="ECO:0000259" key="1">
    <source>
        <dbReference type="Pfam" id="PF13519"/>
    </source>
</evidence>
<dbReference type="CDD" id="cd00198">
    <property type="entry name" value="vWFA"/>
    <property type="match status" value="1"/>
</dbReference>
<accession>A0A1H5WQ87</accession>
<dbReference type="AlphaFoldDB" id="A0A1H5WQ87"/>
<sequence length="407" mass="45378">MKLTRYTKFTGDLSTSFDLDDLLSQLGDFLLDSGYYDPFSPNANMDDSMESLREAIRQALDSGELLDEDGQEKYDELEEPQVEELIDKIIQRMKAEQYLNAEEPSQGQGEQGEGEGDARFEVTDKAMDFLGYKALRDLLGPLGKSSLGRHDTRHEAAGVETNGSSKPYEFGDTLNLDITATLNSVFAREGAPNGSGVLNLEYADLHVQQADYQSSCATVVLLDCSHSMILYGEDRFTPAKRVAMALSHLIRTQFPGDSLSLVLFHDSAEEIPISQLPRVKVGPHYTNTREGLRVAQRILRGSGKDMKQIVMITDGKPSALTLEDGRIYKNAFGLDPLVISETLEEVGRCKRSGIMINTFMLAQDYALVQFVQQMSAMCRGKAYFTTPQNLGNYLLMDFMSRRSKHIN</sequence>
<organism evidence="2 3">
    <name type="scientific">Bryocella elongata</name>
    <dbReference type="NCBI Taxonomy" id="863522"/>
    <lineage>
        <taxon>Bacteria</taxon>
        <taxon>Pseudomonadati</taxon>
        <taxon>Acidobacteriota</taxon>
        <taxon>Terriglobia</taxon>
        <taxon>Terriglobales</taxon>
        <taxon>Acidobacteriaceae</taxon>
        <taxon>Bryocella</taxon>
    </lineage>
</organism>
<name>A0A1H5WQ87_9BACT</name>
<protein>
    <recommendedName>
        <fullName evidence="1">VWFA domain-containing protein</fullName>
    </recommendedName>
</protein>
<evidence type="ECO:0000313" key="3">
    <source>
        <dbReference type="Proteomes" id="UP000236728"/>
    </source>
</evidence>
<dbReference type="SUPFAM" id="SSF53300">
    <property type="entry name" value="vWA-like"/>
    <property type="match status" value="1"/>
</dbReference>
<gene>
    <name evidence="2" type="ORF">SAMN05421819_1687</name>
</gene>
<feature type="domain" description="VWFA" evidence="1">
    <location>
        <begin position="218"/>
        <end position="316"/>
    </location>
</feature>
<dbReference type="Proteomes" id="UP000236728">
    <property type="component" value="Unassembled WGS sequence"/>
</dbReference>
<proteinExistence type="predicted"/>
<dbReference type="Pfam" id="PF13519">
    <property type="entry name" value="VWA_2"/>
    <property type="match status" value="1"/>
</dbReference>
<dbReference type="EMBL" id="FNVA01000002">
    <property type="protein sequence ID" value="SEG01406.1"/>
    <property type="molecule type" value="Genomic_DNA"/>
</dbReference>
<reference evidence="2 3" key="1">
    <citation type="submission" date="2016-10" db="EMBL/GenBank/DDBJ databases">
        <authorList>
            <person name="de Groot N.N."/>
        </authorList>
    </citation>
    <scope>NUCLEOTIDE SEQUENCE [LARGE SCALE GENOMIC DNA]</scope>
    <source>
        <strain evidence="2 3">DSM 22489</strain>
    </source>
</reference>